<evidence type="ECO:0000313" key="2">
    <source>
        <dbReference type="EMBL" id="KUK95622.1"/>
    </source>
</evidence>
<organism evidence="2 3">
    <name type="scientific">Methanothrix harundinacea</name>
    <dbReference type="NCBI Taxonomy" id="301375"/>
    <lineage>
        <taxon>Archaea</taxon>
        <taxon>Methanobacteriati</taxon>
        <taxon>Methanobacteriota</taxon>
        <taxon>Stenosarchaea group</taxon>
        <taxon>Methanomicrobia</taxon>
        <taxon>Methanotrichales</taxon>
        <taxon>Methanotrichaceae</taxon>
        <taxon>Methanothrix</taxon>
    </lineage>
</organism>
<gene>
    <name evidence="1" type="ORF">XD72_1114</name>
    <name evidence="2" type="ORF">XE07_1698</name>
</gene>
<dbReference type="EMBL" id="LGFT01000023">
    <property type="protein sequence ID" value="KUK44506.1"/>
    <property type="molecule type" value="Genomic_DNA"/>
</dbReference>
<dbReference type="SUPFAM" id="SSF53800">
    <property type="entry name" value="Chelatase"/>
    <property type="match status" value="1"/>
</dbReference>
<dbReference type="AlphaFoldDB" id="A0A117MBY1"/>
<comment type="caution">
    <text evidence="2">The sequence shown here is derived from an EMBL/GenBank/DDBJ whole genome shotgun (WGS) entry which is preliminary data.</text>
</comment>
<dbReference type="PIRSF" id="PIRSF033579">
    <property type="entry name" value="Anaer_Co_chel"/>
    <property type="match status" value="1"/>
</dbReference>
<dbReference type="Proteomes" id="UP000053961">
    <property type="component" value="Unassembled WGS sequence"/>
</dbReference>
<dbReference type="Proteomes" id="UP000057043">
    <property type="component" value="Unassembled WGS sequence"/>
</dbReference>
<dbReference type="InterPro" id="IPR010388">
    <property type="entry name" value="Anaerobic_Co-chelatase"/>
</dbReference>
<sequence length="283" mass="30915">MEFQDSPAIVLVAYGSLDLEARKTYGKIRTAYRREFPRSAVQIAFSADFIRRKIARDGGELAKSPLMALAELHDEGYTDVVVQSLHVAPGSEFHEVGAVVSALGTVRGKFGFRNLAMGMPLLASSHDFDAVSEALAQEFDRITVDGEVKNSLRDPEETAVVLMGHGTDHPADCAYSRMALILKRDHRNVFLGTIDGFPGLDEAMAGVRGAGVEKVRLIPFLLVAGGHAKKEMAGDDPKSWKSSFGRAGFEVDLNLRGMGENPRVVEVFEEHTRLPGERFRTGV</sequence>
<dbReference type="PATRIC" id="fig|301375.6.peg.899"/>
<dbReference type="EMBL" id="LGHB01000030">
    <property type="protein sequence ID" value="KUK95622.1"/>
    <property type="molecule type" value="Genomic_DNA"/>
</dbReference>
<reference evidence="3 4" key="2">
    <citation type="journal article" date="2015" name="MBio">
        <title>Genome-Resolved Metagenomic Analysis Reveals Roles for Candidate Phyla and Other Microbial Community Members in Biogeochemical Transformations in Oil Reservoirs.</title>
        <authorList>
            <person name="Hu P."/>
            <person name="Tom L."/>
            <person name="Singh A."/>
            <person name="Thomas B.C."/>
            <person name="Baker B.J."/>
            <person name="Piceno Y.M."/>
            <person name="Andersen G.L."/>
            <person name="Banfield J.F."/>
        </authorList>
    </citation>
    <scope>NUCLEOTIDE SEQUENCE [LARGE SCALE GENOMIC DNA]</scope>
    <source>
        <strain evidence="1">57_489</strain>
    </source>
</reference>
<dbReference type="Pfam" id="PF06180">
    <property type="entry name" value="CbiK"/>
    <property type="match status" value="1"/>
</dbReference>
<dbReference type="Gene3D" id="3.40.50.1400">
    <property type="match status" value="2"/>
</dbReference>
<protein>
    <submittedName>
        <fullName evidence="2">Cobalt chelatase</fullName>
    </submittedName>
</protein>
<proteinExistence type="predicted"/>
<evidence type="ECO:0000313" key="4">
    <source>
        <dbReference type="Proteomes" id="UP000057043"/>
    </source>
</evidence>
<accession>A0A117MBY1</accession>
<name>A0A117MBY1_9EURY</name>
<dbReference type="GO" id="GO:0016852">
    <property type="term" value="F:sirohydrochlorin cobaltochelatase activity"/>
    <property type="evidence" value="ECO:0007669"/>
    <property type="project" value="InterPro"/>
</dbReference>
<evidence type="ECO:0000313" key="3">
    <source>
        <dbReference type="Proteomes" id="UP000053961"/>
    </source>
</evidence>
<dbReference type="GO" id="GO:0019251">
    <property type="term" value="P:anaerobic cobalamin biosynthetic process"/>
    <property type="evidence" value="ECO:0007669"/>
    <property type="project" value="InterPro"/>
</dbReference>
<dbReference type="CDD" id="cd03413">
    <property type="entry name" value="CbiK_C"/>
    <property type="match status" value="1"/>
</dbReference>
<reference evidence="2" key="1">
    <citation type="journal article" date="2015" name="MBio">
        <title>Genome-resolved metagenomic analysis reveals roles for candidate phyla and other microbial community members in biogeochemical transformations in oil reservoirs.</title>
        <authorList>
            <person name="Hu P."/>
            <person name="Tom L."/>
            <person name="Singh A."/>
            <person name="Thomas B.C."/>
            <person name="Baker B.J."/>
            <person name="Piceno Y.M."/>
            <person name="Andersen G.L."/>
            <person name="Banfield J.F."/>
        </authorList>
    </citation>
    <scope>NUCLEOTIDE SEQUENCE [LARGE SCALE GENOMIC DNA]</scope>
    <source>
        <strain evidence="2">56_747</strain>
    </source>
</reference>
<evidence type="ECO:0000313" key="1">
    <source>
        <dbReference type="EMBL" id="KUK44506.1"/>
    </source>
</evidence>